<organism evidence="1 2">
    <name type="scientific">Prevotella veroralis F0319</name>
    <dbReference type="NCBI Taxonomy" id="649761"/>
    <lineage>
        <taxon>Bacteria</taxon>
        <taxon>Pseudomonadati</taxon>
        <taxon>Bacteroidota</taxon>
        <taxon>Bacteroidia</taxon>
        <taxon>Bacteroidales</taxon>
        <taxon>Prevotellaceae</taxon>
        <taxon>Prevotella</taxon>
    </lineage>
</organism>
<dbReference type="HOGENOM" id="CLU_3294603_0_0_10"/>
<evidence type="ECO:0000313" key="2">
    <source>
        <dbReference type="Proteomes" id="UP000003327"/>
    </source>
</evidence>
<dbReference type="Proteomes" id="UP000003327">
    <property type="component" value="Unassembled WGS sequence"/>
</dbReference>
<sequence length="40" mass="4807">MLYSISPKHLEKYYKCFGEVLQKACNIMEHVEQPLKRTLH</sequence>
<protein>
    <submittedName>
        <fullName evidence="1">Uncharacterized protein</fullName>
    </submittedName>
</protein>
<reference evidence="1 2" key="1">
    <citation type="submission" date="2009-09" db="EMBL/GenBank/DDBJ databases">
        <authorList>
            <person name="Weinstock G."/>
            <person name="Sodergren E."/>
            <person name="Clifton S."/>
            <person name="Fulton L."/>
            <person name="Fulton B."/>
            <person name="Courtney L."/>
            <person name="Fronick C."/>
            <person name="Harrison M."/>
            <person name="Strong C."/>
            <person name="Farmer C."/>
            <person name="Delahaunty K."/>
            <person name="Markovic C."/>
            <person name="Hall O."/>
            <person name="Minx P."/>
            <person name="Tomlinson C."/>
            <person name="Mitreva M."/>
            <person name="Nelson J."/>
            <person name="Hou S."/>
            <person name="Wollam A."/>
            <person name="Pepin K.H."/>
            <person name="Johnson M."/>
            <person name="Bhonagiri V."/>
            <person name="Nash W.E."/>
            <person name="Warren W."/>
            <person name="Chinwalla A."/>
            <person name="Mardis E.R."/>
            <person name="Wilson R.K."/>
        </authorList>
    </citation>
    <scope>NUCLEOTIDE SEQUENCE [LARGE SCALE GENOMIC DNA]</scope>
    <source>
        <strain evidence="1 2">F0319</strain>
    </source>
</reference>
<dbReference type="EMBL" id="ACVA01000047">
    <property type="protein sequence ID" value="EEX18227.1"/>
    <property type="molecule type" value="Genomic_DNA"/>
</dbReference>
<name>C9MQW2_9BACT</name>
<gene>
    <name evidence="1" type="ORF">HMPREF0973_02012</name>
</gene>
<dbReference type="AlphaFoldDB" id="C9MQW2"/>
<proteinExistence type="predicted"/>
<accession>C9MQW2</accession>
<comment type="caution">
    <text evidence="1">The sequence shown here is derived from an EMBL/GenBank/DDBJ whole genome shotgun (WGS) entry which is preliminary data.</text>
</comment>
<evidence type="ECO:0000313" key="1">
    <source>
        <dbReference type="EMBL" id="EEX18227.1"/>
    </source>
</evidence>
<keyword evidence="2" id="KW-1185">Reference proteome</keyword>